<dbReference type="InterPro" id="IPR050862">
    <property type="entry name" value="RdRp_reductase_class-2"/>
</dbReference>
<dbReference type="EMBL" id="PNYA01000011">
    <property type="protein sequence ID" value="PMS19327.1"/>
    <property type="molecule type" value="Genomic_DNA"/>
</dbReference>
<organism evidence="14 15">
    <name type="scientific">Trinickia dabaoshanensis</name>
    <dbReference type="NCBI Taxonomy" id="564714"/>
    <lineage>
        <taxon>Bacteria</taxon>
        <taxon>Pseudomonadati</taxon>
        <taxon>Pseudomonadota</taxon>
        <taxon>Betaproteobacteria</taxon>
        <taxon>Burkholderiales</taxon>
        <taxon>Burkholderiaceae</taxon>
        <taxon>Trinickia</taxon>
    </lineage>
</organism>
<evidence type="ECO:0000256" key="11">
    <source>
        <dbReference type="RuleBase" id="RU364064"/>
    </source>
</evidence>
<keyword evidence="8" id="KW-1015">Disulfide bond</keyword>
<feature type="domain" description="Ribonucleotide reductase large subunit C-terminal" evidence="13">
    <location>
        <begin position="85"/>
        <end position="565"/>
    </location>
</feature>
<keyword evidence="3 11" id="KW-0846">Cobalamin</keyword>
<dbReference type="CDD" id="cd02888">
    <property type="entry name" value="RNR_II_dimer"/>
    <property type="match status" value="1"/>
</dbReference>
<comment type="function">
    <text evidence="11">Catalyzes the reduction of ribonucleotides to deoxyribonucleotides. May function to provide a pool of deoxyribonucleotide precursors for DNA repair during oxygen limitation and/or for immediate growth after restoration of oxygen.</text>
</comment>
<dbReference type="Gene3D" id="3.20.70.20">
    <property type="match status" value="1"/>
</dbReference>
<gene>
    <name evidence="14" type="ORF">C0Z18_13425</name>
</gene>
<keyword evidence="7" id="KW-0215">Deoxyribonucleotide synthesis</keyword>
<dbReference type="GO" id="GO:0004748">
    <property type="term" value="F:ribonucleoside-diphosphate reductase activity, thioredoxin disulfide as acceptor"/>
    <property type="evidence" value="ECO:0007669"/>
    <property type="project" value="UniProtKB-EC"/>
</dbReference>
<evidence type="ECO:0000256" key="2">
    <source>
        <dbReference type="ARBA" id="ARBA00007405"/>
    </source>
</evidence>
<feature type="domain" description="Ribonucleotide reductase large subunit N-terminal" evidence="12">
    <location>
        <begin position="12"/>
        <end position="80"/>
    </location>
</feature>
<accession>A0A2N7VQB7</accession>
<dbReference type="GO" id="GO:0009263">
    <property type="term" value="P:deoxyribonucleotide biosynthetic process"/>
    <property type="evidence" value="ECO:0007669"/>
    <property type="project" value="UniProtKB-KW"/>
</dbReference>
<evidence type="ECO:0000256" key="9">
    <source>
        <dbReference type="ARBA" id="ARBA00023285"/>
    </source>
</evidence>
<dbReference type="NCBIfam" id="TIGR02504">
    <property type="entry name" value="NrdJ_Z"/>
    <property type="match status" value="1"/>
</dbReference>
<dbReference type="PRINTS" id="PR01183">
    <property type="entry name" value="RIBORDTASEM1"/>
</dbReference>
<dbReference type="AlphaFoldDB" id="A0A2N7VQB7"/>
<comment type="catalytic activity">
    <reaction evidence="10 11">
        <text>a 2'-deoxyribonucleoside 5'-diphosphate + [thioredoxin]-disulfide + H2O = a ribonucleoside 5'-diphosphate + [thioredoxin]-dithiol</text>
        <dbReference type="Rhea" id="RHEA:23252"/>
        <dbReference type="Rhea" id="RHEA-COMP:10698"/>
        <dbReference type="Rhea" id="RHEA-COMP:10700"/>
        <dbReference type="ChEBI" id="CHEBI:15377"/>
        <dbReference type="ChEBI" id="CHEBI:29950"/>
        <dbReference type="ChEBI" id="CHEBI:50058"/>
        <dbReference type="ChEBI" id="CHEBI:57930"/>
        <dbReference type="ChEBI" id="CHEBI:73316"/>
        <dbReference type="EC" id="1.17.4.1"/>
    </reaction>
</comment>
<evidence type="ECO:0000313" key="14">
    <source>
        <dbReference type="EMBL" id="PMS19327.1"/>
    </source>
</evidence>
<evidence type="ECO:0000259" key="13">
    <source>
        <dbReference type="Pfam" id="PF02867"/>
    </source>
</evidence>
<evidence type="ECO:0000256" key="7">
    <source>
        <dbReference type="ARBA" id="ARBA00023116"/>
    </source>
</evidence>
<sequence length="586" mass="62981">MRLPAQHDIAQPISASVLADRYLVPGEGDCRDVFRRVSLALAAVEAEPLRERIAGRFYRNMLRGAIGAGRIMANAGTTHGGTMVNCFVQPVCPSNEHVASASDIEQALADARTTLSMGGGVGYDFSPVAPALGVCSVIDRFDQACRQLTFEGARRGAQMAVLRCDHPDLVAFVRAKQGRARWHTFNVSVAVTDAFMRAVADDAPWTLSHHAKPAAVEHAPSQSADGTFVYAQVGARALWRQIVECARESAEPGLLFIDTINATDTLAPIETIAATNPCGEQPLPAWGSCVLGPIDLSRLVHHPFGSQGEPSFDYARLASLVRTQVRLLDNVITATRWPLAAQAREAMSKRRIGVGVTGLADALAMLRLAYDTPAARAVAARIAACMRDHAYAASSVLAAERGPYPLFDASHHLAPGAFGSRLPGPVRAAIARDGLRNSHLLSFAPTGSVSLAFADNCSNGIEPAYDWVYCRAVRLGGHEPRVYRVENHARRLYHAIHGAHAPLPEYFRRAVDIRALDHVAMLAALQPFVDAAISKTVTIAADSSPEQVDALFFSARKAGLKGITVFRPDPKLEAVMQSQTPRCAIC</sequence>
<dbReference type="OrthoDB" id="9762933at2"/>
<dbReference type="Proteomes" id="UP000235616">
    <property type="component" value="Unassembled WGS sequence"/>
</dbReference>
<evidence type="ECO:0000256" key="3">
    <source>
        <dbReference type="ARBA" id="ARBA00022628"/>
    </source>
</evidence>
<evidence type="ECO:0000259" key="12">
    <source>
        <dbReference type="Pfam" id="PF00317"/>
    </source>
</evidence>
<evidence type="ECO:0000256" key="8">
    <source>
        <dbReference type="ARBA" id="ARBA00023157"/>
    </source>
</evidence>
<proteinExistence type="inferred from homology"/>
<keyword evidence="4 11" id="KW-0237">DNA synthesis</keyword>
<comment type="cofactor">
    <cofactor evidence="1 11">
        <name>adenosylcob(III)alamin</name>
        <dbReference type="ChEBI" id="CHEBI:18408"/>
    </cofactor>
</comment>
<dbReference type="SUPFAM" id="SSF51998">
    <property type="entry name" value="PFL-like glycyl radical enzymes"/>
    <property type="match status" value="1"/>
</dbReference>
<dbReference type="GO" id="GO:0005524">
    <property type="term" value="F:ATP binding"/>
    <property type="evidence" value="ECO:0007669"/>
    <property type="project" value="InterPro"/>
</dbReference>
<protein>
    <recommendedName>
        <fullName evidence="11">Vitamin B12-dependent ribonucleotide reductase</fullName>
        <ecNumber evidence="11">1.17.4.1</ecNumber>
    </recommendedName>
</protein>
<dbReference type="RefSeq" id="WP_102645915.1">
    <property type="nucleotide sequence ID" value="NZ_PNYA01000011.1"/>
</dbReference>
<dbReference type="GO" id="GO:0031419">
    <property type="term" value="F:cobalamin binding"/>
    <property type="evidence" value="ECO:0007669"/>
    <property type="project" value="UniProtKB-KW"/>
</dbReference>
<dbReference type="PANTHER" id="PTHR43371:SF1">
    <property type="entry name" value="RIBONUCLEOSIDE-DIPHOSPHATE REDUCTASE"/>
    <property type="match status" value="1"/>
</dbReference>
<reference evidence="14 15" key="1">
    <citation type="submission" date="2018-01" db="EMBL/GenBank/DDBJ databases">
        <title>Whole genome analyses suggest that Burkholderia sensu lato contains two further novel genera in the rhizoxinica-symbiotica group Mycetohabitans gen. nov., and Trinickia gen. nov.: implications for the evolution of diazotrophy and nodulation in the Burkholderiaceae.</title>
        <authorList>
            <person name="Estrada-de los Santos P."/>
            <person name="Palmer M."/>
            <person name="Chavez-Ramirez B."/>
            <person name="Beukes C."/>
            <person name="Steenkamp E.T."/>
            <person name="Hirsch A.M."/>
            <person name="Manyaka P."/>
            <person name="Maluk M."/>
            <person name="Lafos M."/>
            <person name="Crook M."/>
            <person name="Gross E."/>
            <person name="Simon M.F."/>
            <person name="Bueno dos Reis Junior F."/>
            <person name="Poole P.S."/>
            <person name="Venter S.N."/>
            <person name="James E.K."/>
        </authorList>
    </citation>
    <scope>NUCLEOTIDE SEQUENCE [LARGE SCALE GENOMIC DNA]</scope>
    <source>
        <strain evidence="14 15">GIMN1.004</strain>
    </source>
</reference>
<keyword evidence="5 11" id="KW-0547">Nucleotide-binding</keyword>
<dbReference type="GO" id="GO:0071897">
    <property type="term" value="P:DNA biosynthetic process"/>
    <property type="evidence" value="ECO:0007669"/>
    <property type="project" value="UniProtKB-KW"/>
</dbReference>
<dbReference type="InterPro" id="IPR013509">
    <property type="entry name" value="RNR_lsu_N"/>
</dbReference>
<evidence type="ECO:0000256" key="4">
    <source>
        <dbReference type="ARBA" id="ARBA00022634"/>
    </source>
</evidence>
<evidence type="ECO:0000313" key="15">
    <source>
        <dbReference type="Proteomes" id="UP000235616"/>
    </source>
</evidence>
<comment type="similarity">
    <text evidence="2 11">Belongs to the ribonucleoside diphosphate reductase class-2 family.</text>
</comment>
<evidence type="ECO:0000256" key="1">
    <source>
        <dbReference type="ARBA" id="ARBA00001922"/>
    </source>
</evidence>
<evidence type="ECO:0000256" key="10">
    <source>
        <dbReference type="ARBA" id="ARBA00047754"/>
    </source>
</evidence>
<dbReference type="Pfam" id="PF02867">
    <property type="entry name" value="Ribonuc_red_lgC"/>
    <property type="match status" value="1"/>
</dbReference>
<dbReference type="Pfam" id="PF00317">
    <property type="entry name" value="Ribonuc_red_lgN"/>
    <property type="match status" value="1"/>
</dbReference>
<evidence type="ECO:0000256" key="5">
    <source>
        <dbReference type="ARBA" id="ARBA00022741"/>
    </source>
</evidence>
<keyword evidence="9 11" id="KW-0170">Cobalt</keyword>
<keyword evidence="6 11" id="KW-0560">Oxidoreductase</keyword>
<dbReference type="EC" id="1.17.4.1" evidence="11"/>
<dbReference type="InterPro" id="IPR013344">
    <property type="entry name" value="RNR_NrdJ/NrdZ"/>
</dbReference>
<dbReference type="InterPro" id="IPR000788">
    <property type="entry name" value="RNR_lg_C"/>
</dbReference>
<name>A0A2N7VQB7_9BURK</name>
<evidence type="ECO:0000256" key="6">
    <source>
        <dbReference type="ARBA" id="ARBA00023002"/>
    </source>
</evidence>
<comment type="caution">
    <text evidence="14">The sequence shown here is derived from an EMBL/GenBank/DDBJ whole genome shotgun (WGS) entry which is preliminary data.</text>
</comment>
<keyword evidence="15" id="KW-1185">Reference proteome</keyword>
<dbReference type="PANTHER" id="PTHR43371">
    <property type="entry name" value="VITAMIN B12-DEPENDENT RIBONUCLEOTIDE REDUCTASE"/>
    <property type="match status" value="1"/>
</dbReference>